<evidence type="ECO:0000313" key="2">
    <source>
        <dbReference type="EMBL" id="OLO48212.1"/>
    </source>
</evidence>
<dbReference type="EMBL" id="MSKI01000154">
    <property type="protein sequence ID" value="OLO48212.1"/>
    <property type="molecule type" value="Genomic_DNA"/>
</dbReference>
<gene>
    <name evidence="2" type="ORF">BKH30_11355</name>
</gene>
<dbReference type="Proteomes" id="UP000186855">
    <property type="component" value="Unassembled WGS sequence"/>
</dbReference>
<sequence length="167" mass="18515">MSCAHLKQGHFYCQGVDKFHYVTDEHARTTRMEVDGHMEPLAEGEKGVRSAHTQSKVKALGDDLPGEHNGGHGAGTQFHGPPEKINVVAMLKEVNQNFPDSGFNSYLKLEQQIAKDPGNYKGFAVDFDYRDPVGPELTKTEQVPTEFKATWTDAEGVPQNAPFVNHH</sequence>
<proteinExistence type="predicted"/>
<protein>
    <recommendedName>
        <fullName evidence="1">Type VII secretion system protein EssD-like domain-containing protein</fullName>
    </recommendedName>
</protein>
<evidence type="ECO:0000313" key="3">
    <source>
        <dbReference type="Proteomes" id="UP000186855"/>
    </source>
</evidence>
<comment type="caution">
    <text evidence="2">The sequence shown here is derived from an EMBL/GenBank/DDBJ whole genome shotgun (WGS) entry which is preliminary data.</text>
</comment>
<dbReference type="AlphaFoldDB" id="A0A1Q8VJD9"/>
<dbReference type="InterPro" id="IPR044927">
    <property type="entry name" value="Endonuclea_NS_2"/>
</dbReference>
<evidence type="ECO:0000259" key="1">
    <source>
        <dbReference type="Pfam" id="PF13930"/>
    </source>
</evidence>
<dbReference type="Pfam" id="PF13930">
    <property type="entry name" value="Endonuclea_NS_2"/>
    <property type="match status" value="1"/>
</dbReference>
<reference evidence="2 3" key="1">
    <citation type="submission" date="2016-12" db="EMBL/GenBank/DDBJ databases">
        <title>Genomic comparison of strains in the 'Actinomyces naeslundii' group.</title>
        <authorList>
            <person name="Mughal S.R."/>
            <person name="Do T."/>
            <person name="Gilbert S.C."/>
            <person name="Witherden E.A."/>
            <person name="Didelot X."/>
            <person name="Beighton D."/>
        </authorList>
    </citation>
    <scope>NUCLEOTIDE SEQUENCE [LARGE SCALE GENOMIC DNA]</scope>
    <source>
        <strain evidence="2 3">S24V</strain>
    </source>
</reference>
<organism evidence="2 3">
    <name type="scientific">Actinomyces oris</name>
    <dbReference type="NCBI Taxonomy" id="544580"/>
    <lineage>
        <taxon>Bacteria</taxon>
        <taxon>Bacillati</taxon>
        <taxon>Actinomycetota</taxon>
        <taxon>Actinomycetes</taxon>
        <taxon>Actinomycetales</taxon>
        <taxon>Actinomycetaceae</taxon>
        <taxon>Actinomyces</taxon>
    </lineage>
</organism>
<name>A0A1Q8VJD9_9ACTO</name>
<accession>A0A1Q8VJD9</accession>
<feature type="domain" description="Type VII secretion system protein EssD-like" evidence="1">
    <location>
        <begin position="16"/>
        <end position="126"/>
    </location>
</feature>